<keyword evidence="4" id="KW-0804">Transcription</keyword>
<dbReference type="InterPro" id="IPR013324">
    <property type="entry name" value="RNA_pol_sigma_r3/r4-like"/>
</dbReference>
<dbReference type="EMBL" id="JAMJEV010000008">
    <property type="protein sequence ID" value="MDO0823507.1"/>
    <property type="molecule type" value="Genomic_DNA"/>
</dbReference>
<feature type="domain" description="RNA polymerase sigma factor 70 region 4 type 2" evidence="6">
    <location>
        <begin position="107"/>
        <end position="158"/>
    </location>
</feature>
<sequence>MSFSKIGLDVFEILVKQNYEIVFKTIYFYTKDKYITEDAVQQAFVIAYKKLNQLNSKDKFDSWVTSIALNEAKKMLKNKNNKKITSITDFHIESISYNEEDNINLKEDISNALDRLQHKDNEILVLKYYADLTLQQISDLLGINLSNTKVRLHRAKEAFRNLINQEINQNKGGELQWPYQKKNLSE</sequence>
<dbReference type="Pfam" id="PF04542">
    <property type="entry name" value="Sigma70_r2"/>
    <property type="match status" value="1"/>
</dbReference>
<dbReference type="InterPro" id="IPR014284">
    <property type="entry name" value="RNA_pol_sigma-70_dom"/>
</dbReference>
<evidence type="ECO:0000259" key="5">
    <source>
        <dbReference type="Pfam" id="PF04542"/>
    </source>
</evidence>
<gene>
    <name evidence="7" type="ORF">M8H41_11655</name>
</gene>
<dbReference type="InterPro" id="IPR013325">
    <property type="entry name" value="RNA_pol_sigma_r2"/>
</dbReference>
<keyword evidence="2" id="KW-0805">Transcription regulation</keyword>
<dbReference type="SUPFAM" id="SSF88659">
    <property type="entry name" value="Sigma3 and sigma4 domains of RNA polymerase sigma factors"/>
    <property type="match status" value="1"/>
</dbReference>
<dbReference type="Gene3D" id="1.10.10.10">
    <property type="entry name" value="Winged helix-like DNA-binding domain superfamily/Winged helix DNA-binding domain"/>
    <property type="match status" value="1"/>
</dbReference>
<dbReference type="InterPro" id="IPR007627">
    <property type="entry name" value="RNA_pol_sigma70_r2"/>
</dbReference>
<evidence type="ECO:0000256" key="1">
    <source>
        <dbReference type="ARBA" id="ARBA00010641"/>
    </source>
</evidence>
<dbReference type="Pfam" id="PF08281">
    <property type="entry name" value="Sigma70_r4_2"/>
    <property type="match status" value="1"/>
</dbReference>
<evidence type="ECO:0000256" key="3">
    <source>
        <dbReference type="ARBA" id="ARBA00023082"/>
    </source>
</evidence>
<evidence type="ECO:0000256" key="4">
    <source>
        <dbReference type="ARBA" id="ARBA00023163"/>
    </source>
</evidence>
<dbReference type="NCBIfam" id="TIGR02937">
    <property type="entry name" value="sigma70-ECF"/>
    <property type="match status" value="1"/>
</dbReference>
<evidence type="ECO:0000256" key="2">
    <source>
        <dbReference type="ARBA" id="ARBA00023015"/>
    </source>
</evidence>
<dbReference type="RefSeq" id="WP_302048849.1">
    <property type="nucleotide sequence ID" value="NZ_JAMJEV010000008.1"/>
</dbReference>
<dbReference type="InterPro" id="IPR013249">
    <property type="entry name" value="RNA_pol_sigma70_r4_t2"/>
</dbReference>
<dbReference type="SUPFAM" id="SSF88946">
    <property type="entry name" value="Sigma2 domain of RNA polymerase sigma factors"/>
    <property type="match status" value="1"/>
</dbReference>
<proteinExistence type="inferred from homology"/>
<evidence type="ECO:0000259" key="6">
    <source>
        <dbReference type="Pfam" id="PF08281"/>
    </source>
</evidence>
<dbReference type="PANTHER" id="PTHR43133">
    <property type="entry name" value="RNA POLYMERASE ECF-TYPE SIGMA FACTO"/>
    <property type="match status" value="1"/>
</dbReference>
<comment type="caution">
    <text evidence="7">The sequence shown here is derived from an EMBL/GenBank/DDBJ whole genome shotgun (WGS) entry which is preliminary data.</text>
</comment>
<dbReference type="InterPro" id="IPR039425">
    <property type="entry name" value="RNA_pol_sigma-70-like"/>
</dbReference>
<dbReference type="InterPro" id="IPR036388">
    <property type="entry name" value="WH-like_DNA-bd_sf"/>
</dbReference>
<evidence type="ECO:0000313" key="8">
    <source>
        <dbReference type="Proteomes" id="UP001176021"/>
    </source>
</evidence>
<organism evidence="7 8">
    <name type="scientific">Desulfosporosinus nitroreducens</name>
    <dbReference type="NCBI Taxonomy" id="2018668"/>
    <lineage>
        <taxon>Bacteria</taxon>
        <taxon>Bacillati</taxon>
        <taxon>Bacillota</taxon>
        <taxon>Clostridia</taxon>
        <taxon>Eubacteriales</taxon>
        <taxon>Desulfitobacteriaceae</taxon>
        <taxon>Desulfosporosinus</taxon>
    </lineage>
</organism>
<keyword evidence="3" id="KW-0731">Sigma factor</keyword>
<protein>
    <submittedName>
        <fullName evidence="7">Sigma-70 family RNA polymerase sigma factor</fullName>
    </submittedName>
</protein>
<keyword evidence="8" id="KW-1185">Reference proteome</keyword>
<dbReference type="Proteomes" id="UP001176021">
    <property type="component" value="Unassembled WGS sequence"/>
</dbReference>
<feature type="domain" description="RNA polymerase sigma-70 region 2" evidence="5">
    <location>
        <begin position="14"/>
        <end position="80"/>
    </location>
</feature>
<dbReference type="CDD" id="cd06171">
    <property type="entry name" value="Sigma70_r4"/>
    <property type="match status" value="1"/>
</dbReference>
<accession>A0ABT8QQ89</accession>
<name>A0ABT8QQ89_9FIRM</name>
<dbReference type="Gene3D" id="1.10.1740.10">
    <property type="match status" value="1"/>
</dbReference>
<evidence type="ECO:0000313" key="7">
    <source>
        <dbReference type="EMBL" id="MDO0823507.1"/>
    </source>
</evidence>
<comment type="similarity">
    <text evidence="1">Belongs to the sigma-70 factor family. ECF subfamily.</text>
</comment>
<reference evidence="7" key="1">
    <citation type="submission" date="2022-05" db="EMBL/GenBank/DDBJ databases">
        <title>Expanded diversity of anoxic marine methylotrophy in a Black Sea sulfate reducing microorganism.</title>
        <authorList>
            <person name="Fischer P.Q."/>
            <person name="Stams A.J.M."/>
            <person name="Villanueva L."/>
            <person name="Sousa D.Z."/>
        </authorList>
    </citation>
    <scope>NUCLEOTIDE SEQUENCE</scope>
    <source>
        <strain evidence="7">P130</strain>
    </source>
</reference>
<dbReference type="PANTHER" id="PTHR43133:SF60">
    <property type="entry name" value="RNA POLYMERASE SIGMA FACTOR SIGV"/>
    <property type="match status" value="1"/>
</dbReference>